<dbReference type="Proteomes" id="UP000307380">
    <property type="component" value="Unassembled WGS sequence"/>
</dbReference>
<dbReference type="InterPro" id="IPR042099">
    <property type="entry name" value="ANL_N_sf"/>
</dbReference>
<feature type="domain" description="AMP-dependent synthetase/ligase" evidence="1">
    <location>
        <begin position="46"/>
        <end position="230"/>
    </location>
</feature>
<organism evidence="3 4">
    <name type="scientific">Orlajensenia flava</name>
    <dbReference type="NCBI Taxonomy" id="2565934"/>
    <lineage>
        <taxon>Bacteria</taxon>
        <taxon>Bacillati</taxon>
        <taxon>Actinomycetota</taxon>
        <taxon>Actinomycetes</taxon>
        <taxon>Micrococcales</taxon>
        <taxon>Microbacteriaceae</taxon>
        <taxon>Orlajensenia</taxon>
    </lineage>
</organism>
<dbReference type="Gene3D" id="3.30.300.30">
    <property type="match status" value="1"/>
</dbReference>
<evidence type="ECO:0000313" key="4">
    <source>
        <dbReference type="Proteomes" id="UP000307380"/>
    </source>
</evidence>
<sequence>MARPLLRVDGGDPRAVTDALRSALDGGPAVFPAADVVDAADGADAAIAVPAEVADEVALVIETSGSSGRPKRVALSAAALLASADASAAAIGGSGQWLMALPTHYIAGVNVLVRSIVAGSEPVPMTVGHFDAHEFSVAAERMQEVGRYTALVPVQLARIVDASERDDAVRAVAARFDRILIGGQAAPRDLLDRARALGLAVTRTYGSSETSGGCVYDGRPIGDTRIAIVGGAVELSGSVLAEGYLHDAERTASAFTVHDDRRWYRTGDLGGLGGDGSLRVTGRADNVIISGGTKVSLDAVERAVRGLDGLQDAVVISTSSAQWGQVPVVVATSAGATIADVRARVGAELGPAARPDRILVVDRIPLLSTGKPDRRAVAVLLDPADASSVGEVRSGATS</sequence>
<dbReference type="InterPro" id="IPR045851">
    <property type="entry name" value="AMP-bd_C_sf"/>
</dbReference>
<dbReference type="Pfam" id="PF13193">
    <property type="entry name" value="AMP-binding_C"/>
    <property type="match status" value="1"/>
</dbReference>
<gene>
    <name evidence="3" type="ORF">E6C70_16270</name>
</gene>
<proteinExistence type="predicted"/>
<dbReference type="OrthoDB" id="9803968at2"/>
<dbReference type="InterPro" id="IPR050237">
    <property type="entry name" value="ATP-dep_AMP-bd_enzyme"/>
</dbReference>
<keyword evidence="4" id="KW-1185">Reference proteome</keyword>
<name>A0A4S4FGD1_9MICO</name>
<comment type="caution">
    <text evidence="3">The sequence shown here is derived from an EMBL/GenBank/DDBJ whole genome shotgun (WGS) entry which is preliminary data.</text>
</comment>
<evidence type="ECO:0000259" key="1">
    <source>
        <dbReference type="Pfam" id="PF00501"/>
    </source>
</evidence>
<protein>
    <submittedName>
        <fullName evidence="3">O-succinylbenzoate--CoA ligase</fullName>
    </submittedName>
</protein>
<reference evidence="3 4" key="1">
    <citation type="submission" date="2019-04" db="EMBL/GenBank/DDBJ databases">
        <authorList>
            <person name="Jiang L."/>
        </authorList>
    </citation>
    <scope>NUCLEOTIDE SEQUENCE [LARGE SCALE GENOMIC DNA]</scope>
    <source>
        <strain evidence="3 4">YIM 131861</strain>
    </source>
</reference>
<keyword evidence="3" id="KW-0436">Ligase</keyword>
<dbReference type="EMBL" id="SSSN01000015">
    <property type="protein sequence ID" value="THG29161.1"/>
    <property type="molecule type" value="Genomic_DNA"/>
</dbReference>
<dbReference type="SUPFAM" id="SSF56801">
    <property type="entry name" value="Acetyl-CoA synthetase-like"/>
    <property type="match status" value="1"/>
</dbReference>
<evidence type="ECO:0000313" key="3">
    <source>
        <dbReference type="EMBL" id="THG29161.1"/>
    </source>
</evidence>
<dbReference type="GO" id="GO:0016878">
    <property type="term" value="F:acid-thiol ligase activity"/>
    <property type="evidence" value="ECO:0007669"/>
    <property type="project" value="UniProtKB-ARBA"/>
</dbReference>
<feature type="domain" description="AMP-binding enzyme C-terminal" evidence="2">
    <location>
        <begin position="300"/>
        <end position="371"/>
    </location>
</feature>
<evidence type="ECO:0000259" key="2">
    <source>
        <dbReference type="Pfam" id="PF13193"/>
    </source>
</evidence>
<dbReference type="AlphaFoldDB" id="A0A4S4FGD1"/>
<dbReference type="InterPro" id="IPR025110">
    <property type="entry name" value="AMP-bd_C"/>
</dbReference>
<dbReference type="PANTHER" id="PTHR43767">
    <property type="entry name" value="LONG-CHAIN-FATTY-ACID--COA LIGASE"/>
    <property type="match status" value="1"/>
</dbReference>
<dbReference type="InterPro" id="IPR000873">
    <property type="entry name" value="AMP-dep_synth/lig_dom"/>
</dbReference>
<dbReference type="RefSeq" id="WP_136425550.1">
    <property type="nucleotide sequence ID" value="NZ_SSSN01000015.1"/>
</dbReference>
<dbReference type="Gene3D" id="3.40.50.12780">
    <property type="entry name" value="N-terminal domain of ligase-like"/>
    <property type="match status" value="1"/>
</dbReference>
<dbReference type="PANTHER" id="PTHR43767:SF1">
    <property type="entry name" value="NONRIBOSOMAL PEPTIDE SYNTHASE PES1 (EUROFUNG)-RELATED"/>
    <property type="match status" value="1"/>
</dbReference>
<accession>A0A4S4FGD1</accession>
<dbReference type="Pfam" id="PF00501">
    <property type="entry name" value="AMP-binding"/>
    <property type="match status" value="1"/>
</dbReference>